<dbReference type="InterPro" id="IPR040079">
    <property type="entry name" value="Glutathione_S-Trfase"/>
</dbReference>
<evidence type="ECO:0000313" key="5">
    <source>
        <dbReference type="EMBL" id="CAD8142990.1"/>
    </source>
</evidence>
<feature type="domain" description="GST N-terminal" evidence="3">
    <location>
        <begin position="1"/>
        <end position="82"/>
    </location>
</feature>
<evidence type="ECO:0008006" key="7">
    <source>
        <dbReference type="Google" id="ProtNLM"/>
    </source>
</evidence>
<dbReference type="EMBL" id="CAJJDP010000014">
    <property type="protein sequence ID" value="CAD8142990.1"/>
    <property type="molecule type" value="Genomic_DNA"/>
</dbReference>
<protein>
    <recommendedName>
        <fullName evidence="7">Glutathione S-transferase</fullName>
    </recommendedName>
</protein>
<dbReference type="FunFam" id="3.40.30.10:FF:000202">
    <property type="entry name" value="glutathione S-transferase 1"/>
    <property type="match status" value="1"/>
</dbReference>
<dbReference type="SFLD" id="SFLDS00019">
    <property type="entry name" value="Glutathione_Transferase_(cytos"/>
    <property type="match status" value="3"/>
</dbReference>
<evidence type="ECO:0000256" key="1">
    <source>
        <dbReference type="ARBA" id="ARBA00004496"/>
    </source>
</evidence>
<dbReference type="InterPro" id="IPR051369">
    <property type="entry name" value="GST_Theta"/>
</dbReference>
<dbReference type="GO" id="GO:0005737">
    <property type="term" value="C:cytoplasm"/>
    <property type="evidence" value="ECO:0007669"/>
    <property type="project" value="UniProtKB-SubCell"/>
</dbReference>
<feature type="domain" description="GST C-terminal" evidence="4">
    <location>
        <begin position="87"/>
        <end position="219"/>
    </location>
</feature>
<dbReference type="PANTHER" id="PTHR43917">
    <property type="match status" value="1"/>
</dbReference>
<evidence type="ECO:0000313" key="6">
    <source>
        <dbReference type="Proteomes" id="UP000683925"/>
    </source>
</evidence>
<evidence type="ECO:0000259" key="3">
    <source>
        <dbReference type="PROSITE" id="PS50404"/>
    </source>
</evidence>
<dbReference type="GO" id="GO:0004364">
    <property type="term" value="F:glutathione transferase activity"/>
    <property type="evidence" value="ECO:0007669"/>
    <property type="project" value="TreeGrafter"/>
</dbReference>
<dbReference type="InterPro" id="IPR004045">
    <property type="entry name" value="Glutathione_S-Trfase_N"/>
</dbReference>
<dbReference type="PROSITE" id="PS50404">
    <property type="entry name" value="GST_NTER"/>
    <property type="match status" value="3"/>
</dbReference>
<name>A0A8S1SST8_PAROT</name>
<sequence length="710" mass="82336">MSLIFYFSPSSPPSRAVRSLLLLSKVVFSGKIVDLTRGEHKTPEYQYINPNQSLPALVDGPLKLFESNAILKYISIKKELTQFYPKHILNRARVDCYLDWSQTGLEPIGTYANECYLFPMMMNKPAPQNKEQMYQDTISTLKFFESIFLKGRYIYNQPSMTIADLKCVADLTQLLLTGLDFNQFPKIRDYLQEMFSIPEIREAYAEYLDMIKSTKPNDSISYIISGIDKRSNWQINLYHHPLSSPSRACRTTLFYSGIDFIEKILFIQKGENRTPEFLAINPNGSLPAIQDGNLCLFESSAIMKHFARKFKLYKLYSFNLQAKAKTDEYLDFHLTEMQSINRYASSCFIGPAFLKLPVPPNKAQQQKDVATTLEFFVKTFLNKGNWAYINGSPIPTFADIRACCDLTQLFITDFPFEQILGLDTYLQRVFQMNEMKKSHSEYFDFLQSQKIGKFAQHFTQIQEQVRYKEKLTLYFNFVSPPSKAVKSLLKLAQISYTEKDIDIQGGENTRPPYTNINPNQSLPALNFGEFNLFESHAIMKFICIQFNLTEFYPNYPLRSLIDSFLDFHHTGFKQLTLYSMDFFFGPKFMKKQVPQNIDERTREINELLQFFIETFLGGGHYKYIMGSRTPTIADLAFIAEISGLFFVDFDFTPFPSIKSYLRNLFEMRHIRDTYSKYFLVARFMTSSMNNYIASIIKGTKEGESACCELI</sequence>
<evidence type="ECO:0000259" key="4">
    <source>
        <dbReference type="PROSITE" id="PS50405"/>
    </source>
</evidence>
<evidence type="ECO:0000256" key="2">
    <source>
        <dbReference type="ARBA" id="ARBA00022490"/>
    </source>
</evidence>
<dbReference type="SFLD" id="SFLDG00358">
    <property type="entry name" value="Main_(cytGST)"/>
    <property type="match status" value="2"/>
</dbReference>
<dbReference type="InterPro" id="IPR010987">
    <property type="entry name" value="Glutathione-S-Trfase_C-like"/>
</dbReference>
<feature type="domain" description="GST N-terminal" evidence="3">
    <location>
        <begin position="233"/>
        <end position="314"/>
    </location>
</feature>
<dbReference type="AlphaFoldDB" id="A0A8S1SST8"/>
<reference evidence="5" key="1">
    <citation type="submission" date="2021-01" db="EMBL/GenBank/DDBJ databases">
        <authorList>
            <consortium name="Genoscope - CEA"/>
            <person name="William W."/>
        </authorList>
    </citation>
    <scope>NUCLEOTIDE SEQUENCE</scope>
</reference>
<organism evidence="5 6">
    <name type="scientific">Paramecium octaurelia</name>
    <dbReference type="NCBI Taxonomy" id="43137"/>
    <lineage>
        <taxon>Eukaryota</taxon>
        <taxon>Sar</taxon>
        <taxon>Alveolata</taxon>
        <taxon>Ciliophora</taxon>
        <taxon>Intramacronucleata</taxon>
        <taxon>Oligohymenophorea</taxon>
        <taxon>Peniculida</taxon>
        <taxon>Parameciidae</taxon>
        <taxon>Paramecium</taxon>
    </lineage>
</organism>
<dbReference type="GO" id="GO:0006749">
    <property type="term" value="P:glutathione metabolic process"/>
    <property type="evidence" value="ECO:0007669"/>
    <property type="project" value="TreeGrafter"/>
</dbReference>
<dbReference type="FunFam" id="1.20.1050.10:FF:000067">
    <property type="entry name" value="Uncharacterized protein"/>
    <property type="match status" value="2"/>
</dbReference>
<dbReference type="Pfam" id="PF02798">
    <property type="entry name" value="GST_N"/>
    <property type="match status" value="3"/>
</dbReference>
<proteinExistence type="predicted"/>
<dbReference type="PANTHER" id="PTHR43917:SF8">
    <property type="entry name" value="GH16740P-RELATED"/>
    <property type="match status" value="1"/>
</dbReference>
<dbReference type="PROSITE" id="PS50405">
    <property type="entry name" value="GST_CTER"/>
    <property type="match status" value="3"/>
</dbReference>
<dbReference type="Proteomes" id="UP000683925">
    <property type="component" value="Unassembled WGS sequence"/>
</dbReference>
<gene>
    <name evidence="5" type="ORF">POCTA_138.1.T0140258</name>
</gene>
<accession>A0A8S1SST8</accession>
<dbReference type="OrthoDB" id="288530at2759"/>
<feature type="domain" description="GST N-terminal" evidence="3">
    <location>
        <begin position="469"/>
        <end position="550"/>
    </location>
</feature>
<feature type="domain" description="GST C-terminal" evidence="4">
    <location>
        <begin position="319"/>
        <end position="454"/>
    </location>
</feature>
<keyword evidence="2" id="KW-0963">Cytoplasm</keyword>
<comment type="caution">
    <text evidence="5">The sequence shown here is derived from an EMBL/GenBank/DDBJ whole genome shotgun (WGS) entry which is preliminary data.</text>
</comment>
<keyword evidence="6" id="KW-1185">Reference proteome</keyword>
<comment type="subcellular location">
    <subcellularLocation>
        <location evidence="1">Cytoplasm</location>
    </subcellularLocation>
</comment>
<feature type="domain" description="GST C-terminal" evidence="4">
    <location>
        <begin position="554"/>
        <end position="683"/>
    </location>
</feature>